<feature type="compositionally biased region" description="Basic and acidic residues" evidence="10">
    <location>
        <begin position="99"/>
        <end position="116"/>
    </location>
</feature>
<comment type="similarity">
    <text evidence="2 9">Belongs to the Mediator complex subunit 19 family.</text>
</comment>
<evidence type="ECO:0000256" key="1">
    <source>
        <dbReference type="ARBA" id="ARBA00004123"/>
    </source>
</evidence>
<comment type="subcellular location">
    <subcellularLocation>
        <location evidence="1 9">Nucleus</location>
    </subcellularLocation>
</comment>
<keyword evidence="6 9" id="KW-0804">Transcription</keyword>
<feature type="compositionally biased region" description="Basic and acidic residues" evidence="10">
    <location>
        <begin position="126"/>
        <end position="141"/>
    </location>
</feature>
<dbReference type="GO" id="GO:0016592">
    <property type="term" value="C:mediator complex"/>
    <property type="evidence" value="ECO:0007669"/>
    <property type="project" value="InterPro"/>
</dbReference>
<keyword evidence="4 9" id="KW-0805">Transcription regulation</keyword>
<comment type="caution">
    <text evidence="11">The sequence shown here is derived from an EMBL/GenBank/DDBJ whole genome shotgun (WGS) entry which is preliminary data.</text>
</comment>
<gene>
    <name evidence="9" type="primary">MED19</name>
    <name evidence="11" type="ORF">LECACI_7A004057</name>
</gene>
<evidence type="ECO:0000313" key="12">
    <source>
        <dbReference type="Proteomes" id="UP001296104"/>
    </source>
</evidence>
<dbReference type="InterPro" id="IPR013942">
    <property type="entry name" value="Mediator_Med19_fun"/>
</dbReference>
<evidence type="ECO:0000256" key="6">
    <source>
        <dbReference type="ARBA" id="ARBA00023163"/>
    </source>
</evidence>
<evidence type="ECO:0000256" key="9">
    <source>
        <dbReference type="RuleBase" id="RU364151"/>
    </source>
</evidence>
<sequence length="394" mass="42805">MERSPKRQRLNDPYSPASPLPTADTKASFVSPQTPPPSVRMSPTWTAPSNSNQQQPTSGSHFPTPPSTAGYQGHMAGRGASSDAGGESGRQTPMTEDGSEMRKDGDGDAEMADRQGRVAKVVTMVDAEHRRTDHERQEKGALDSGMPSTPGAQRIYKLSTSRVEPVKPHPSQNFIELYGLQKIQQSVARRDPVTGEKINKLRKSYENKVKNLKLDGRNKAQSNQGELGGLLHPGWDERTPEGDTLWVHTWTKEDANQGKRLDLSEDRENLFSKLGAAFDMLPGKLPPKEHREWDNMLGLDDQTVAAGNRTPAGAAANPQPAAASPANTARGNPDRPGKRRRYHEGTYVGYGDDDEDNGSAKRQKQQRAFSSSRNSPSIATGASSSGNMIGVTSS</sequence>
<evidence type="ECO:0000313" key="11">
    <source>
        <dbReference type="EMBL" id="CAK3995634.1"/>
    </source>
</evidence>
<keyword evidence="12" id="KW-1185">Reference proteome</keyword>
<dbReference type="GO" id="GO:0006357">
    <property type="term" value="P:regulation of transcription by RNA polymerase II"/>
    <property type="evidence" value="ECO:0007669"/>
    <property type="project" value="InterPro"/>
</dbReference>
<evidence type="ECO:0000256" key="7">
    <source>
        <dbReference type="ARBA" id="ARBA00023242"/>
    </source>
</evidence>
<accession>A0AAI9EAE6</accession>
<dbReference type="Pfam" id="PF08633">
    <property type="entry name" value="Rox3"/>
    <property type="match status" value="1"/>
</dbReference>
<feature type="compositionally biased region" description="Polar residues" evidence="10">
    <location>
        <begin position="41"/>
        <end position="61"/>
    </location>
</feature>
<protein>
    <recommendedName>
        <fullName evidence="3 9">Mediator of RNA polymerase II transcription subunit 19</fullName>
    </recommendedName>
    <alternativeName>
        <fullName evidence="8 9">Mediator complex subunit 19</fullName>
    </alternativeName>
</protein>
<keyword evidence="7 9" id="KW-0539">Nucleus</keyword>
<evidence type="ECO:0000256" key="2">
    <source>
        <dbReference type="ARBA" id="ARBA00009259"/>
    </source>
</evidence>
<evidence type="ECO:0000256" key="5">
    <source>
        <dbReference type="ARBA" id="ARBA00023159"/>
    </source>
</evidence>
<proteinExistence type="inferred from homology"/>
<dbReference type="AlphaFoldDB" id="A0AAI9EAE6"/>
<feature type="compositionally biased region" description="Low complexity" evidence="10">
    <location>
        <begin position="308"/>
        <end position="329"/>
    </location>
</feature>
<name>A0AAI9EAE6_9PEZI</name>
<comment type="subunit">
    <text evidence="9">Component of the Mediator complex.</text>
</comment>
<evidence type="ECO:0000256" key="8">
    <source>
        <dbReference type="ARBA" id="ARBA00032018"/>
    </source>
</evidence>
<dbReference type="GO" id="GO:0003712">
    <property type="term" value="F:transcription coregulator activity"/>
    <property type="evidence" value="ECO:0007669"/>
    <property type="project" value="InterPro"/>
</dbReference>
<keyword evidence="5 9" id="KW-0010">Activator</keyword>
<dbReference type="Proteomes" id="UP001296104">
    <property type="component" value="Unassembled WGS sequence"/>
</dbReference>
<evidence type="ECO:0000256" key="4">
    <source>
        <dbReference type="ARBA" id="ARBA00023015"/>
    </source>
</evidence>
<feature type="region of interest" description="Disordered" evidence="10">
    <location>
        <begin position="308"/>
        <end position="394"/>
    </location>
</feature>
<reference evidence="11" key="1">
    <citation type="submission" date="2023-11" db="EMBL/GenBank/DDBJ databases">
        <authorList>
            <person name="Alioto T."/>
            <person name="Alioto T."/>
            <person name="Gomez Garrido J."/>
        </authorList>
    </citation>
    <scope>NUCLEOTIDE SEQUENCE</scope>
</reference>
<dbReference type="EMBL" id="CAVMBE010000021">
    <property type="protein sequence ID" value="CAK3995634.1"/>
    <property type="molecule type" value="Genomic_DNA"/>
</dbReference>
<evidence type="ECO:0000256" key="3">
    <source>
        <dbReference type="ARBA" id="ARBA00019615"/>
    </source>
</evidence>
<feature type="compositionally biased region" description="Polar residues" evidence="10">
    <location>
        <begin position="366"/>
        <end position="394"/>
    </location>
</feature>
<evidence type="ECO:0000256" key="10">
    <source>
        <dbReference type="SAM" id="MobiDB-lite"/>
    </source>
</evidence>
<feature type="region of interest" description="Disordered" evidence="10">
    <location>
        <begin position="1"/>
        <end position="152"/>
    </location>
</feature>
<organism evidence="11 12">
    <name type="scientific">Lecanosticta acicola</name>
    <dbReference type="NCBI Taxonomy" id="111012"/>
    <lineage>
        <taxon>Eukaryota</taxon>
        <taxon>Fungi</taxon>
        <taxon>Dikarya</taxon>
        <taxon>Ascomycota</taxon>
        <taxon>Pezizomycotina</taxon>
        <taxon>Dothideomycetes</taxon>
        <taxon>Dothideomycetidae</taxon>
        <taxon>Mycosphaerellales</taxon>
        <taxon>Mycosphaerellaceae</taxon>
        <taxon>Lecanosticta</taxon>
    </lineage>
</organism>
<comment type="function">
    <text evidence="9">Component of the Mediator complex, a coactivator involved in the regulated transcription of nearly all RNA polymerase II-dependent genes. Mediator functions as a bridge to convey information from gene-specific regulatory proteins to the basal RNA polymerase II transcription machinery. Mediator is recruited to promoters by direct interactions with regulatory proteins and serves as a scaffold for the assembly of a functional preinitiation complex with RNA polymerase II and the general transcription factors.</text>
</comment>